<dbReference type="GO" id="GO:0004843">
    <property type="term" value="F:cysteine-type deubiquitinase activity"/>
    <property type="evidence" value="ECO:0007669"/>
    <property type="project" value="InterPro"/>
</dbReference>
<evidence type="ECO:0000259" key="7">
    <source>
        <dbReference type="PROSITE" id="PS50144"/>
    </source>
</evidence>
<dbReference type="GeneID" id="54491041"/>
<dbReference type="RefSeq" id="XP_033598332.1">
    <property type="nucleotide sequence ID" value="XM_033749987.1"/>
</dbReference>
<feature type="compositionally biased region" description="Acidic residues" evidence="5">
    <location>
        <begin position="221"/>
        <end position="233"/>
    </location>
</feature>
<feature type="compositionally biased region" description="Pro residues" evidence="5">
    <location>
        <begin position="198"/>
        <end position="216"/>
    </location>
</feature>
<organism evidence="8 9">
    <name type="scientific">Pseudovirgaria hyperparasitica</name>
    <dbReference type="NCBI Taxonomy" id="470096"/>
    <lineage>
        <taxon>Eukaryota</taxon>
        <taxon>Fungi</taxon>
        <taxon>Dikarya</taxon>
        <taxon>Ascomycota</taxon>
        <taxon>Pezizomycotina</taxon>
        <taxon>Dothideomycetes</taxon>
        <taxon>Dothideomycetes incertae sedis</taxon>
        <taxon>Acrospermales</taxon>
        <taxon>Acrospermaceae</taxon>
        <taxon>Pseudovirgaria</taxon>
    </lineage>
</organism>
<dbReference type="SMART" id="SM00184">
    <property type="entry name" value="RING"/>
    <property type="match status" value="1"/>
</dbReference>
<dbReference type="SUPFAM" id="SSF57850">
    <property type="entry name" value="RING/U-box"/>
    <property type="match status" value="1"/>
</dbReference>
<dbReference type="SUPFAM" id="SSF82185">
    <property type="entry name" value="Histone H3 K4-specific methyltransferase SET7/9 N-terminal domain"/>
    <property type="match status" value="1"/>
</dbReference>
<dbReference type="InterPro" id="IPR001841">
    <property type="entry name" value="Znf_RING"/>
</dbReference>
<feature type="compositionally biased region" description="Low complexity" evidence="5">
    <location>
        <begin position="848"/>
        <end position="862"/>
    </location>
</feature>
<dbReference type="Pfam" id="PF00443">
    <property type="entry name" value="UCH"/>
    <property type="match status" value="1"/>
</dbReference>
<evidence type="ECO:0000313" key="9">
    <source>
        <dbReference type="Proteomes" id="UP000799437"/>
    </source>
</evidence>
<feature type="domain" description="MATH" evidence="7">
    <location>
        <begin position="289"/>
        <end position="476"/>
    </location>
</feature>
<dbReference type="InterPro" id="IPR001394">
    <property type="entry name" value="Peptidase_C19_UCH"/>
</dbReference>
<feature type="region of interest" description="Disordered" evidence="5">
    <location>
        <begin position="992"/>
        <end position="1055"/>
    </location>
</feature>
<keyword evidence="2" id="KW-0963">Cytoplasm</keyword>
<dbReference type="Pfam" id="PF02493">
    <property type="entry name" value="MORN"/>
    <property type="match status" value="4"/>
</dbReference>
<dbReference type="PANTHER" id="PTHR43215:SF14">
    <property type="entry name" value="RADIAL SPOKE HEAD 1 HOMOLOG"/>
    <property type="match status" value="1"/>
</dbReference>
<feature type="region of interest" description="Disordered" evidence="5">
    <location>
        <begin position="1"/>
        <end position="251"/>
    </location>
</feature>
<dbReference type="PANTHER" id="PTHR43215">
    <property type="entry name" value="RADIAL SPOKE HEAD 1 HOMOLOG"/>
    <property type="match status" value="1"/>
</dbReference>
<dbReference type="InterPro" id="IPR038765">
    <property type="entry name" value="Papain-like_cys_pep_sf"/>
</dbReference>
<dbReference type="InterPro" id="IPR002083">
    <property type="entry name" value="MATH/TRAF_dom"/>
</dbReference>
<feature type="compositionally biased region" description="Acidic residues" evidence="5">
    <location>
        <begin position="120"/>
        <end position="150"/>
    </location>
</feature>
<dbReference type="Gene3D" id="3.30.40.10">
    <property type="entry name" value="Zinc/RING finger domain, C3HC4 (zinc finger)"/>
    <property type="match status" value="1"/>
</dbReference>
<feature type="compositionally biased region" description="Basic and acidic residues" evidence="5">
    <location>
        <begin position="40"/>
        <end position="50"/>
    </location>
</feature>
<dbReference type="InterPro" id="IPR008974">
    <property type="entry name" value="TRAF-like"/>
</dbReference>
<keyword evidence="4" id="KW-0862">Zinc</keyword>
<dbReference type="PROSITE" id="PS50144">
    <property type="entry name" value="MATH"/>
    <property type="match status" value="1"/>
</dbReference>
<evidence type="ECO:0008006" key="10">
    <source>
        <dbReference type="Google" id="ProtNLM"/>
    </source>
</evidence>
<comment type="subcellular location">
    <subcellularLocation>
        <location evidence="1">Cytoplasm</location>
    </subcellularLocation>
</comment>
<gene>
    <name evidence="8" type="ORF">EJ05DRAFT_81011</name>
</gene>
<evidence type="ECO:0000256" key="3">
    <source>
        <dbReference type="ARBA" id="ARBA00022737"/>
    </source>
</evidence>
<dbReference type="GO" id="GO:0016579">
    <property type="term" value="P:protein deubiquitination"/>
    <property type="evidence" value="ECO:0007669"/>
    <property type="project" value="InterPro"/>
</dbReference>
<feature type="compositionally biased region" description="Pro residues" evidence="5">
    <location>
        <begin position="827"/>
        <end position="839"/>
    </location>
</feature>
<accession>A0A6A6W4A8</accession>
<protein>
    <recommendedName>
        <fullName evidence="10">RING-type domain-containing protein</fullName>
    </recommendedName>
</protein>
<feature type="region of interest" description="Disordered" evidence="5">
    <location>
        <begin position="813"/>
        <end position="863"/>
    </location>
</feature>
<keyword evidence="4" id="KW-0479">Metal-binding</keyword>
<dbReference type="Gene3D" id="3.90.70.10">
    <property type="entry name" value="Cysteine proteinases"/>
    <property type="match status" value="1"/>
</dbReference>
<feature type="region of interest" description="Disordered" evidence="5">
    <location>
        <begin position="358"/>
        <end position="385"/>
    </location>
</feature>
<dbReference type="Proteomes" id="UP000799437">
    <property type="component" value="Unassembled WGS sequence"/>
</dbReference>
<dbReference type="PROSITE" id="PS50089">
    <property type="entry name" value="ZF_RING_2"/>
    <property type="match status" value="1"/>
</dbReference>
<dbReference type="SMART" id="SM00698">
    <property type="entry name" value="MORN"/>
    <property type="match status" value="4"/>
</dbReference>
<dbReference type="GO" id="GO:0008270">
    <property type="term" value="F:zinc ion binding"/>
    <property type="evidence" value="ECO:0007669"/>
    <property type="project" value="UniProtKB-KW"/>
</dbReference>
<dbReference type="SUPFAM" id="SSF54001">
    <property type="entry name" value="Cysteine proteinases"/>
    <property type="match status" value="1"/>
</dbReference>
<dbReference type="InterPro" id="IPR013083">
    <property type="entry name" value="Znf_RING/FYVE/PHD"/>
</dbReference>
<name>A0A6A6W4A8_9PEZI</name>
<proteinExistence type="predicted"/>
<feature type="compositionally biased region" description="Pro residues" evidence="5">
    <location>
        <begin position="1032"/>
        <end position="1049"/>
    </location>
</feature>
<evidence type="ECO:0000256" key="4">
    <source>
        <dbReference type="PROSITE-ProRule" id="PRU00175"/>
    </source>
</evidence>
<evidence type="ECO:0000259" key="6">
    <source>
        <dbReference type="PROSITE" id="PS50089"/>
    </source>
</evidence>
<evidence type="ECO:0000256" key="2">
    <source>
        <dbReference type="ARBA" id="ARBA00022490"/>
    </source>
</evidence>
<dbReference type="GO" id="GO:0005737">
    <property type="term" value="C:cytoplasm"/>
    <property type="evidence" value="ECO:0007669"/>
    <property type="project" value="UniProtKB-SubCell"/>
</dbReference>
<dbReference type="Pfam" id="PF13920">
    <property type="entry name" value="zf-C3HC4_3"/>
    <property type="match status" value="1"/>
</dbReference>
<keyword evidence="3" id="KW-0677">Repeat</keyword>
<dbReference type="InterPro" id="IPR003409">
    <property type="entry name" value="MORN"/>
</dbReference>
<dbReference type="Gene3D" id="2.60.210.10">
    <property type="entry name" value="Apoptosis, Tumor Necrosis Factor Receptor Associated Protein 2, Chain A"/>
    <property type="match status" value="1"/>
</dbReference>
<feature type="compositionally biased region" description="Basic and acidic residues" evidence="5">
    <location>
        <begin position="234"/>
        <end position="251"/>
    </location>
</feature>
<feature type="compositionally biased region" description="Polar residues" evidence="5">
    <location>
        <begin position="182"/>
        <end position="194"/>
    </location>
</feature>
<dbReference type="EMBL" id="ML996576">
    <property type="protein sequence ID" value="KAF2755881.1"/>
    <property type="molecule type" value="Genomic_DNA"/>
</dbReference>
<dbReference type="Gene3D" id="2.20.110.10">
    <property type="entry name" value="Histone H3 K4-specific methyltransferase SET7/9 N-terminal domain"/>
    <property type="match status" value="1"/>
</dbReference>
<keyword evidence="9" id="KW-1185">Reference proteome</keyword>
<feature type="compositionally biased region" description="Low complexity" evidence="5">
    <location>
        <begin position="999"/>
        <end position="1009"/>
    </location>
</feature>
<sequence length="1438" mass="158667">MSVTTSPATLDPPPLLFRQPSPSPFNAAPLSPNPSAHSADSSHSHSHSDSHSLSAANMASLPPPPDDHDHDIDMTTSTTLPRQDGQNHDRQDADMAGAEDTAGSPVLPADDSTSSGHADSDDESEDTMPNEEEEEEEEQEDEDEEEEDVMDTTPDLTQLHNLPAVVDAHAAHHPPPPPPPTISSIDAQTPASNNVPPVRVPSPQPPPSVPHPPPPDAHVEDVDEAGDDDFSDEDQLHSWHPIHEDTSAPDERELRDIEAHPEHSALEHEYWEKKTFTDLDDPEYIPGPTGRIEWTVPKYNGSRDSPNKELVMRSHVVRIGGYDWQIKFYPKGNDTDHLSVYIDCLTVTHRAPAAAAAAAAKQQSRDGSASKLDRPADELDNTGTTTTLETQFTPLPLLDTQPLPKRPSVAAQASVVVYNPNEPRVHCFRSCAHRFCPDSADWGWTRYHPIYEIHHRLHGQRQALLRNDTLSFTAYIRIVDDHTGCLWEHGTTDNSWDSFAMTGLQSLYVPRQTPGGNLVSAVSTWILLKPFRDLITRLVVPDPSSPILDHPKPFIVGFQYVLYRMRTQVQPRIGKINIDWITWGFRFYGIYHKLEKMDVIEIWEVLRTKMEQELRGTWAENALTEIFGERRQYAAPAPAPTYKIPVKGLHSIQEAVDASENMLSDTQELPQVLTLELARQQFDVPTRTWNKLTNEVTLDESIVVRGTSWTLFGLVAHSGDPQSGLYKSVLRPNGPDGGKWYSYLDSREEYKVVCLTRRQALTAHEGSRSKSPNSTVAYAVIYIRNDMTESAFFAPEIAWKAPAWMPRESMVDCGDMGTTTTTTTTTTPPPPPLPPPTPPVGQGGDDYSSSTTTTITSPSPSSVDAPCALMAVDSRVFSQHEGPGFFDPYDPKWRPESSDLIHSIRLKPSDTWKVIESKLASVFGVQDPRQCKFWIIRAGSRETELRPSSTAAMPDHLDASESWVLGRLLGDPIKYQWCIWVHVLKQEDLPPLAPPPPLSSSSSSSSSSSTTQGTAASAQMAAGNAFSRERTIPPPPLPPPPPQAPPPPAAGAADDELMGDDRVTVAEDTPMREPLQDGRENNAAAVVPAPVAVEIIHTGNGQTAELMAPVRDADMADVLLAVAVPPSPPPAGAILGNGPPRADDPIAPTVVPHPPNSATEVYFFLKFFDYEHQRLESRGFHAASKSARLDTAILKILDLPHDTPLNIDEEEDIVTVTPLRARRSFEQNKVDRQRNRLPILIASPTLTGPQRIELAARGAFFDTQALLRARANARNFPGVANGHFSFAPFGGESYVGEIKHHHMHGHGTRVYHTGNSYTGAFVLNQRHGHGVMTFQNGDTYTGEWADDQQHGQGTYIEASTGNTYVGGWRHDKRHGEGVTHWKSAQETEKLCRICWDDDAEAAFYDCGHVVACLPCARRVDVCPVCRKRVLSCMKLYYV</sequence>
<evidence type="ECO:0000256" key="5">
    <source>
        <dbReference type="SAM" id="MobiDB-lite"/>
    </source>
</evidence>
<reference evidence="8" key="1">
    <citation type="journal article" date="2020" name="Stud. Mycol.">
        <title>101 Dothideomycetes genomes: a test case for predicting lifestyles and emergence of pathogens.</title>
        <authorList>
            <person name="Haridas S."/>
            <person name="Albert R."/>
            <person name="Binder M."/>
            <person name="Bloem J."/>
            <person name="Labutti K."/>
            <person name="Salamov A."/>
            <person name="Andreopoulos B."/>
            <person name="Baker S."/>
            <person name="Barry K."/>
            <person name="Bills G."/>
            <person name="Bluhm B."/>
            <person name="Cannon C."/>
            <person name="Castanera R."/>
            <person name="Culley D."/>
            <person name="Daum C."/>
            <person name="Ezra D."/>
            <person name="Gonzalez J."/>
            <person name="Henrissat B."/>
            <person name="Kuo A."/>
            <person name="Liang C."/>
            <person name="Lipzen A."/>
            <person name="Lutzoni F."/>
            <person name="Magnuson J."/>
            <person name="Mondo S."/>
            <person name="Nolan M."/>
            <person name="Ohm R."/>
            <person name="Pangilinan J."/>
            <person name="Park H.-J."/>
            <person name="Ramirez L."/>
            <person name="Alfaro M."/>
            <person name="Sun H."/>
            <person name="Tritt A."/>
            <person name="Yoshinaga Y."/>
            <person name="Zwiers L.-H."/>
            <person name="Turgeon B."/>
            <person name="Goodwin S."/>
            <person name="Spatafora J."/>
            <person name="Crous P."/>
            <person name="Grigoriev I."/>
        </authorList>
    </citation>
    <scope>NUCLEOTIDE SEQUENCE</scope>
    <source>
        <strain evidence="8">CBS 121739</strain>
    </source>
</reference>
<dbReference type="SUPFAM" id="SSF49599">
    <property type="entry name" value="TRAF domain-like"/>
    <property type="match status" value="1"/>
</dbReference>
<evidence type="ECO:0000256" key="1">
    <source>
        <dbReference type="ARBA" id="ARBA00004496"/>
    </source>
</evidence>
<evidence type="ECO:0000313" key="8">
    <source>
        <dbReference type="EMBL" id="KAF2755881.1"/>
    </source>
</evidence>
<keyword evidence="4" id="KW-0863">Zinc-finger</keyword>
<dbReference type="OrthoDB" id="294378at2759"/>
<feature type="domain" description="RING-type" evidence="6">
    <location>
        <begin position="1391"/>
        <end position="1426"/>
    </location>
</feature>